<feature type="transmembrane region" description="Helical" evidence="5">
    <location>
        <begin position="114"/>
        <end position="141"/>
    </location>
</feature>
<reference evidence="6 8" key="1">
    <citation type="submission" date="2016-09" db="EMBL/GenBank/DDBJ databases">
        <authorList>
            <consortium name="Pathogen Informatics"/>
            <person name="Sun Q."/>
            <person name="Inoue M."/>
        </authorList>
    </citation>
    <scope>NUCLEOTIDE SEQUENCE [LARGE SCALE GENOMIC DNA]</scope>
    <source>
        <strain evidence="6 8">82C</strain>
    </source>
</reference>
<keyword evidence="3 5" id="KW-1133">Transmembrane helix</keyword>
<dbReference type="EMBL" id="FMPI01000003">
    <property type="protein sequence ID" value="SCS47727.1"/>
    <property type="molecule type" value="Genomic_DNA"/>
</dbReference>
<evidence type="ECO:0000313" key="9">
    <source>
        <dbReference type="Proteomes" id="UP000095768"/>
    </source>
</evidence>
<keyword evidence="4 5" id="KW-0472">Membrane</keyword>
<protein>
    <submittedName>
        <fullName evidence="7">Colicin V production protein</fullName>
    </submittedName>
</protein>
<dbReference type="PANTHER" id="PTHR37306">
    <property type="entry name" value="COLICIN V PRODUCTION PROTEIN"/>
    <property type="match status" value="1"/>
</dbReference>
<comment type="subcellular location">
    <subcellularLocation>
        <location evidence="1">Membrane</location>
        <topology evidence="1">Multi-pass membrane protein</topology>
    </subcellularLocation>
</comment>
<reference evidence="7 9" key="2">
    <citation type="submission" date="2016-09" db="EMBL/GenBank/DDBJ databases">
        <authorList>
            <consortium name="Pathogen Informatics"/>
        </authorList>
    </citation>
    <scope>NUCLEOTIDE SEQUENCE [LARGE SCALE GENOMIC DNA]</scope>
    <source>
        <strain evidence="7 9">82B</strain>
    </source>
</reference>
<gene>
    <name evidence="7" type="ORF">SAMEA2297795_01476</name>
    <name evidence="6" type="ORF">SAMEA2297796_00543</name>
</gene>
<feature type="transmembrane region" description="Helical" evidence="5">
    <location>
        <begin position="81"/>
        <end position="102"/>
    </location>
</feature>
<dbReference type="OrthoDB" id="2413505at2"/>
<dbReference type="PANTHER" id="PTHR37306:SF1">
    <property type="entry name" value="COLICIN V PRODUCTION PROTEIN"/>
    <property type="match status" value="1"/>
</dbReference>
<feature type="transmembrane region" description="Helical" evidence="5">
    <location>
        <begin position="5"/>
        <end position="22"/>
    </location>
</feature>
<dbReference type="GO" id="GO:0016020">
    <property type="term" value="C:membrane"/>
    <property type="evidence" value="ECO:0007669"/>
    <property type="project" value="UniProtKB-SubCell"/>
</dbReference>
<evidence type="ECO:0000313" key="7">
    <source>
        <dbReference type="EMBL" id="SCS95419.1"/>
    </source>
</evidence>
<accession>A0A1D4IE41</accession>
<feature type="transmembrane region" description="Helical" evidence="5">
    <location>
        <begin position="28"/>
        <end position="45"/>
    </location>
</feature>
<keyword evidence="2 5" id="KW-0812">Transmembrane</keyword>
<organism evidence="7 9">
    <name type="scientific">Staphylococcus caeli</name>
    <dbReference type="NCBI Taxonomy" id="2201815"/>
    <lineage>
        <taxon>Bacteria</taxon>
        <taxon>Bacillati</taxon>
        <taxon>Bacillota</taxon>
        <taxon>Bacilli</taxon>
        <taxon>Bacillales</taxon>
        <taxon>Staphylococcaceae</taxon>
        <taxon>Staphylococcus</taxon>
    </lineage>
</organism>
<dbReference type="Pfam" id="PF02674">
    <property type="entry name" value="Colicin_V"/>
    <property type="match status" value="1"/>
</dbReference>
<dbReference type="InterPro" id="IPR003825">
    <property type="entry name" value="Colicin-V_CvpA"/>
</dbReference>
<dbReference type="Proteomes" id="UP000095412">
    <property type="component" value="Unassembled WGS sequence"/>
</dbReference>
<dbReference type="RefSeq" id="WP_069994720.1">
    <property type="nucleotide sequence ID" value="NZ_FMPG01000004.1"/>
</dbReference>
<evidence type="ECO:0000256" key="5">
    <source>
        <dbReference type="SAM" id="Phobius"/>
    </source>
</evidence>
<keyword evidence="8" id="KW-1185">Reference proteome</keyword>
<dbReference type="AlphaFoldDB" id="A0A1D4IE41"/>
<proteinExistence type="predicted"/>
<evidence type="ECO:0000313" key="6">
    <source>
        <dbReference type="EMBL" id="SCS47727.1"/>
    </source>
</evidence>
<evidence type="ECO:0000256" key="1">
    <source>
        <dbReference type="ARBA" id="ARBA00004141"/>
    </source>
</evidence>
<sequence>MILDLLIVIMFLYIGMIGFRRGAWLSTLHLSATLFSIWVAFKLYLEISQRLMLFVPFPKTHAYDLNYAIHFDNIQQRFDHIIAFLIIAIITKLICYGVIVIFDNIIKANGPKTISRLSGVIMSVVSSTIICATLLYAVALYPHEIVQQQLADGRIAANLLLHVPYISTFILQL</sequence>
<evidence type="ECO:0000256" key="4">
    <source>
        <dbReference type="ARBA" id="ARBA00023136"/>
    </source>
</evidence>
<name>A0A1D4IE41_9STAP</name>
<evidence type="ECO:0000256" key="3">
    <source>
        <dbReference type="ARBA" id="ARBA00022989"/>
    </source>
</evidence>
<dbReference type="GO" id="GO:0009403">
    <property type="term" value="P:toxin biosynthetic process"/>
    <property type="evidence" value="ECO:0007669"/>
    <property type="project" value="InterPro"/>
</dbReference>
<dbReference type="Proteomes" id="UP000095768">
    <property type="component" value="Unassembled WGS sequence"/>
</dbReference>
<evidence type="ECO:0000256" key="2">
    <source>
        <dbReference type="ARBA" id="ARBA00022692"/>
    </source>
</evidence>
<dbReference type="EMBL" id="FMPG01000004">
    <property type="protein sequence ID" value="SCS95419.1"/>
    <property type="molecule type" value="Genomic_DNA"/>
</dbReference>
<evidence type="ECO:0000313" key="8">
    <source>
        <dbReference type="Proteomes" id="UP000095412"/>
    </source>
</evidence>